<dbReference type="EMBL" id="CP098808">
    <property type="protein sequence ID" value="USJ26581.1"/>
    <property type="molecule type" value="Genomic_DNA"/>
</dbReference>
<dbReference type="PROSITE" id="PS01047">
    <property type="entry name" value="HMA_1"/>
    <property type="match status" value="1"/>
</dbReference>
<dbReference type="CDD" id="cd00371">
    <property type="entry name" value="HMA"/>
    <property type="match status" value="1"/>
</dbReference>
<geneLocation type="plasmid" evidence="3 5">
    <name>pA</name>
</geneLocation>
<dbReference type="InterPro" id="IPR036163">
    <property type="entry name" value="HMA_dom_sf"/>
</dbReference>
<dbReference type="EMBL" id="CP121309">
    <property type="protein sequence ID" value="WFP93973.1"/>
    <property type="molecule type" value="Genomic_DNA"/>
</dbReference>
<organism evidence="3 5">
    <name type="scientific">Ensifer adhaerens</name>
    <name type="common">Sinorhizobium morelense</name>
    <dbReference type="NCBI Taxonomy" id="106592"/>
    <lineage>
        <taxon>Bacteria</taxon>
        <taxon>Pseudomonadati</taxon>
        <taxon>Pseudomonadota</taxon>
        <taxon>Alphaproteobacteria</taxon>
        <taxon>Hyphomicrobiales</taxon>
        <taxon>Rhizobiaceae</taxon>
        <taxon>Sinorhizobium/Ensifer group</taxon>
        <taxon>Ensifer</taxon>
    </lineage>
</organism>
<evidence type="ECO:0000259" key="2">
    <source>
        <dbReference type="PROSITE" id="PS50846"/>
    </source>
</evidence>
<dbReference type="Proteomes" id="UP001214094">
    <property type="component" value="Plasmid unnamedA"/>
</dbReference>
<dbReference type="GeneID" id="29521879"/>
<dbReference type="KEGG" id="eah:FA04_22100"/>
<proteinExistence type="predicted"/>
<dbReference type="AlphaFoldDB" id="A0A9Q8YDK6"/>
<name>A0A9Q8YDK6_ENSAD</name>
<sequence>MQNYKIDNMTCGHCAGVVQKAILSVDPQATIKVDLGNREVSVETAAAAGPIADALKAAGYESRAL</sequence>
<dbReference type="GO" id="GO:0046872">
    <property type="term" value="F:metal ion binding"/>
    <property type="evidence" value="ECO:0007669"/>
    <property type="project" value="UniProtKB-KW"/>
</dbReference>
<feature type="domain" description="HMA" evidence="2">
    <location>
        <begin position="1"/>
        <end position="63"/>
    </location>
</feature>
<dbReference type="RefSeq" id="WP_034799336.1">
    <property type="nucleotide sequence ID" value="NZ_CAXURO020000002.1"/>
</dbReference>
<geneLocation type="plasmid" evidence="4 6">
    <name>unnamedA</name>
</geneLocation>
<dbReference type="Gene3D" id="3.30.70.100">
    <property type="match status" value="1"/>
</dbReference>
<dbReference type="InterPro" id="IPR017969">
    <property type="entry name" value="Heavy-metal-associated_CS"/>
</dbReference>
<dbReference type="SUPFAM" id="SSF55008">
    <property type="entry name" value="HMA, heavy metal-associated domain"/>
    <property type="match status" value="1"/>
</dbReference>
<dbReference type="Proteomes" id="UP001055460">
    <property type="component" value="Plasmid pA"/>
</dbReference>
<evidence type="ECO:0000313" key="4">
    <source>
        <dbReference type="EMBL" id="WFP93973.1"/>
    </source>
</evidence>
<evidence type="ECO:0000256" key="1">
    <source>
        <dbReference type="ARBA" id="ARBA00022723"/>
    </source>
</evidence>
<evidence type="ECO:0000313" key="3">
    <source>
        <dbReference type="EMBL" id="USJ26581.1"/>
    </source>
</evidence>
<accession>A0A9Q8YDK6</accession>
<protein>
    <submittedName>
        <fullName evidence="3">Heavy-metal-associated domain-containing protein</fullName>
    </submittedName>
</protein>
<evidence type="ECO:0000313" key="5">
    <source>
        <dbReference type="Proteomes" id="UP001055460"/>
    </source>
</evidence>
<keyword evidence="6" id="KW-1185">Reference proteome</keyword>
<reference evidence="3" key="1">
    <citation type="submission" date="2022-06" db="EMBL/GenBank/DDBJ databases">
        <title>Physiological and biochemical characterization and genomic elucidation of a strain of the genus Ensifer adhaerens M8 that combines arsenic oxidation and chromium reduction.</title>
        <authorList>
            <person name="Li X."/>
            <person name="Yu c."/>
        </authorList>
    </citation>
    <scope>NUCLEOTIDE SEQUENCE</scope>
    <source>
        <strain evidence="3">M8</strain>
        <plasmid evidence="3">pA</plasmid>
    </source>
</reference>
<dbReference type="InterPro" id="IPR006121">
    <property type="entry name" value="HMA_dom"/>
</dbReference>
<dbReference type="PROSITE" id="PS50846">
    <property type="entry name" value="HMA_2"/>
    <property type="match status" value="1"/>
</dbReference>
<evidence type="ECO:0000313" key="6">
    <source>
        <dbReference type="Proteomes" id="UP001214094"/>
    </source>
</evidence>
<keyword evidence="3" id="KW-0614">Plasmid</keyword>
<dbReference type="Pfam" id="PF00403">
    <property type="entry name" value="HMA"/>
    <property type="match status" value="1"/>
</dbReference>
<keyword evidence="1" id="KW-0479">Metal-binding</keyword>
<dbReference type="OrthoDB" id="9801832at2"/>
<gene>
    <name evidence="3" type="ORF">NE863_21785</name>
    <name evidence="4" type="ORF">P4B07_22385</name>
</gene>
<reference evidence="4 6" key="2">
    <citation type="submission" date="2023-03" db="EMBL/GenBank/DDBJ databases">
        <title>Comparative genome and transcriptome analysis combination mining strategies for increasing vitamin B12 production of Ensifer adhaerens strain.</title>
        <authorList>
            <person name="Yongheng L."/>
        </authorList>
    </citation>
    <scope>NUCLEOTIDE SEQUENCE [LARGE SCALE GENOMIC DNA]</scope>
    <source>
        <strain evidence="4 6">Casida A-T305</strain>
        <plasmid evidence="4 6">unnamedA</plasmid>
    </source>
</reference>